<dbReference type="Gene3D" id="3.30.230.10">
    <property type="match status" value="1"/>
</dbReference>
<dbReference type="Gene3D" id="1.10.8.60">
    <property type="match status" value="1"/>
</dbReference>
<dbReference type="InterPro" id="IPR020568">
    <property type="entry name" value="Ribosomal_Su5_D2-typ_SF"/>
</dbReference>
<sequence length="1091" mass="125839">MNKKKIENSKNSIKLKNVIAERDVTNLKEFIKEKNSYIQEIIRKTIISIKRNKMYEIFSNNDITLSLNILNDLYEKTNEISTKVAEEPIETEKIIENMQKIIDKLSMIICGFGTMNIDDLLFISFGSQYSQIKVPNPIIADKYEIIRKYVYPLGYKIIHWKDNKPALSKTPLLCCNKIVEDVIQIENTNMFECFDVDINVKLFYQKIYGIRVVIQNETLKKTIIVNGIIEDLNIDCLNNKYITARKDYLVSHARTLPTNDQQIMEKIINAITLKDILIFGDLDFHKKIYSVLAEISQIKTNKLDITIKKFLENDLCSQRNMLINLLLYNKEDEMQYICYLLYDLISVNSADNVDTKEQLMIYDSLPWKIKSHFKDIVKCTIKYTNDMVQKYDINKISLEQQIYLLKVDDAIKEKALIKLKEIKGKSDESGTKAKQYLEGLIKIPFGFYKEEPLLKKMKELNETFIKIINNSENLLTTADIVKKDKYTKIEMLKNITKINETIFTKVLTDINKILNQLNNKQLTNILHYINSVKKNKNEDKITITNKTKSIRIEEINKYLTTIQNDELVIMEIYDLIKTDYPISLTKTITDMKNMKTNIMRIEHNMNDVTDVLNKSIHGHNYAKNQILKIIGQWMNGEQRGYSFGFEGSPGVGKTSLAKYGLANCLKDENGVSRPFAFIALGGSSNGSMLEGHGYTYVNSTWGRIVDILMETKCMNPIIYVDELDKVSKTENGKEIIGILTHLIDSTQNDTFQDKYFAGINIDLSKALFIFSYNDPEQIDKILLDRIHRIRFENLSIDEKLVIVNKYILPEINKKMGFCDVVSINDKLIEYIILNYTIEPGVRKLKELLFDLYGEINIEILKIKNIEEFEMPIVLTEELLETKYLKKYHKIEEKKIHENPEIGIINGLWANVLGRGGIIPIQTMFFPSSTFLELRLTGLQGDVMKESMNVAKSLAWNITPLDRKKELLKYFEETKCQGLHIHCPEGAVSKDGPSAGTAITIAIYSLLNEKRIKNNVAITGEINLQGEVTAIGGLDLKIQGGIRAGVKTFLYPKANHKDFKEFLEIYGEKDMVKGIEFKQVSNIKEVFEHVYE</sequence>
<dbReference type="Pfam" id="PF00004">
    <property type="entry name" value="AAA"/>
    <property type="match status" value="1"/>
</dbReference>
<dbReference type="InterPro" id="IPR014721">
    <property type="entry name" value="Ribsml_uS5_D2-typ_fold_subgr"/>
</dbReference>
<proteinExistence type="predicted"/>
<dbReference type="SUPFAM" id="SSF52540">
    <property type="entry name" value="P-loop containing nucleoside triphosphate hydrolases"/>
    <property type="match status" value="1"/>
</dbReference>
<dbReference type="GO" id="GO:0005759">
    <property type="term" value="C:mitochondrial matrix"/>
    <property type="evidence" value="ECO:0007669"/>
    <property type="project" value="TreeGrafter"/>
</dbReference>
<dbReference type="GO" id="GO:0005524">
    <property type="term" value="F:ATP binding"/>
    <property type="evidence" value="ECO:0007669"/>
    <property type="project" value="InterPro"/>
</dbReference>
<dbReference type="PRINTS" id="PR00830">
    <property type="entry name" value="ENDOLAPTASE"/>
</dbReference>
<dbReference type="InterPro" id="IPR003959">
    <property type="entry name" value="ATPase_AAA_core"/>
</dbReference>
<dbReference type="EMBL" id="MN739920">
    <property type="protein sequence ID" value="QHT77703.1"/>
    <property type="molecule type" value="Genomic_DNA"/>
</dbReference>
<name>A0A6C0HCH9_9ZZZZ</name>
<dbReference type="PANTHER" id="PTHR43718">
    <property type="entry name" value="LON PROTEASE"/>
    <property type="match status" value="1"/>
</dbReference>
<evidence type="ECO:0000259" key="2">
    <source>
        <dbReference type="PROSITE" id="PS51786"/>
    </source>
</evidence>
<dbReference type="GO" id="GO:0003697">
    <property type="term" value="F:single-stranded DNA binding"/>
    <property type="evidence" value="ECO:0007669"/>
    <property type="project" value="TreeGrafter"/>
</dbReference>
<protein>
    <recommendedName>
        <fullName evidence="2">Lon proteolytic domain-containing protein</fullName>
    </recommendedName>
</protein>
<dbReference type="InterPro" id="IPR008269">
    <property type="entry name" value="Lon_proteolytic"/>
</dbReference>
<dbReference type="PANTHER" id="PTHR43718:SF2">
    <property type="entry name" value="LON PROTEASE HOMOLOG, MITOCHONDRIAL"/>
    <property type="match status" value="1"/>
</dbReference>
<accession>A0A6C0HCH9</accession>
<reference evidence="3" key="1">
    <citation type="journal article" date="2020" name="Nature">
        <title>Giant virus diversity and host interactions through global metagenomics.</title>
        <authorList>
            <person name="Schulz F."/>
            <person name="Roux S."/>
            <person name="Paez-Espino D."/>
            <person name="Jungbluth S."/>
            <person name="Walsh D.A."/>
            <person name="Denef V.J."/>
            <person name="McMahon K.D."/>
            <person name="Konstantinidis K.T."/>
            <person name="Eloe-Fadrosh E.A."/>
            <person name="Kyrpides N.C."/>
            <person name="Woyke T."/>
        </authorList>
    </citation>
    <scope>NUCLEOTIDE SEQUENCE</scope>
    <source>
        <strain evidence="3">GVMAG-M-3300023179-90</strain>
    </source>
</reference>
<evidence type="ECO:0000256" key="1">
    <source>
        <dbReference type="ARBA" id="ARBA00022670"/>
    </source>
</evidence>
<dbReference type="InterPro" id="IPR027417">
    <property type="entry name" value="P-loop_NTPase"/>
</dbReference>
<dbReference type="InterPro" id="IPR027065">
    <property type="entry name" value="Lon_Prtase"/>
</dbReference>
<dbReference type="GO" id="GO:0051131">
    <property type="term" value="P:chaperone-mediated protein complex assembly"/>
    <property type="evidence" value="ECO:0007669"/>
    <property type="project" value="TreeGrafter"/>
</dbReference>
<dbReference type="GO" id="GO:0016887">
    <property type="term" value="F:ATP hydrolysis activity"/>
    <property type="evidence" value="ECO:0007669"/>
    <property type="project" value="InterPro"/>
</dbReference>
<dbReference type="SUPFAM" id="SSF54211">
    <property type="entry name" value="Ribosomal protein S5 domain 2-like"/>
    <property type="match status" value="1"/>
</dbReference>
<dbReference type="Gene3D" id="3.40.50.300">
    <property type="entry name" value="P-loop containing nucleotide triphosphate hydrolases"/>
    <property type="match status" value="1"/>
</dbReference>
<feature type="domain" description="Lon proteolytic" evidence="2">
    <location>
        <begin position="898"/>
        <end position="1091"/>
    </location>
</feature>
<dbReference type="GO" id="GO:0004176">
    <property type="term" value="F:ATP-dependent peptidase activity"/>
    <property type="evidence" value="ECO:0007669"/>
    <property type="project" value="InterPro"/>
</dbReference>
<dbReference type="PROSITE" id="PS51786">
    <property type="entry name" value="LON_PROTEOLYTIC"/>
    <property type="match status" value="1"/>
</dbReference>
<organism evidence="3">
    <name type="scientific">viral metagenome</name>
    <dbReference type="NCBI Taxonomy" id="1070528"/>
    <lineage>
        <taxon>unclassified sequences</taxon>
        <taxon>metagenomes</taxon>
        <taxon>organismal metagenomes</taxon>
    </lineage>
</organism>
<evidence type="ECO:0000313" key="3">
    <source>
        <dbReference type="EMBL" id="QHT77703.1"/>
    </source>
</evidence>
<dbReference type="GO" id="GO:0004252">
    <property type="term" value="F:serine-type endopeptidase activity"/>
    <property type="evidence" value="ECO:0007669"/>
    <property type="project" value="InterPro"/>
</dbReference>
<dbReference type="AlphaFoldDB" id="A0A6C0HCH9"/>
<dbReference type="Pfam" id="PF05362">
    <property type="entry name" value="Lon_C"/>
    <property type="match status" value="1"/>
</dbReference>
<keyword evidence="1" id="KW-0378">Hydrolase</keyword>
<dbReference type="GO" id="GO:0007005">
    <property type="term" value="P:mitochondrion organization"/>
    <property type="evidence" value="ECO:0007669"/>
    <property type="project" value="TreeGrafter"/>
</dbReference>
<keyword evidence="1" id="KW-0645">Protease</keyword>
<dbReference type="GO" id="GO:0006515">
    <property type="term" value="P:protein quality control for misfolded or incompletely synthesized proteins"/>
    <property type="evidence" value="ECO:0007669"/>
    <property type="project" value="TreeGrafter"/>
</dbReference>